<dbReference type="GO" id="GO:0000976">
    <property type="term" value="F:transcription cis-regulatory region binding"/>
    <property type="evidence" value="ECO:0007669"/>
    <property type="project" value="TreeGrafter"/>
</dbReference>
<dbReference type="SUPFAM" id="SSF47413">
    <property type="entry name" value="lambda repressor-like DNA-binding domains"/>
    <property type="match status" value="1"/>
</dbReference>
<reference evidence="5 6" key="1">
    <citation type="submission" date="2019-06" db="EMBL/GenBank/DDBJ databases">
        <title>Sequencing the genomes of 1000 actinobacteria strains.</title>
        <authorList>
            <person name="Klenk H.-P."/>
        </authorList>
    </citation>
    <scope>NUCLEOTIDE SEQUENCE [LARGE SCALE GENOMIC DNA]</scope>
    <source>
        <strain evidence="5 6">DSM 45301</strain>
    </source>
</reference>
<keyword evidence="6" id="KW-1185">Reference proteome</keyword>
<sequence>MAGTGGGRRAPITLEDVAREAGVSRATASRALIGSDTVSTPARERARAVAARLGYAPDPLARALAAGTGTRLVVAVAGPDPTVLDDAYTGRVVNAAAAVGDRAGVGVSLQWLPLDRPAGLDRIAADRSVHGLVLVNATNGLLARVPRSLRGRVVSIGVGSRDVPAVDIDNAGGAATMVAHLIGTGRRRIAMITGPRWLPCTSRMVEAYRATLREAGLPARVVPGGFAAEDGLVGARRALRRWPDTDAVLAVCDAVALGAIAALRELGVRVPGDVAVTGFDDVPMAAWGEPALTTATHPVRTIATTAATAVLGGEAVPPQTWYPSELVLRASA</sequence>
<dbReference type="PANTHER" id="PTHR30146">
    <property type="entry name" value="LACI-RELATED TRANSCRIPTIONAL REPRESSOR"/>
    <property type="match status" value="1"/>
</dbReference>
<gene>
    <name evidence="5" type="ORF">FB558_4768</name>
</gene>
<protein>
    <submittedName>
        <fullName evidence="5">LacI family transcriptional regulator</fullName>
    </submittedName>
</protein>
<proteinExistence type="predicted"/>
<dbReference type="Gene3D" id="1.10.260.40">
    <property type="entry name" value="lambda repressor-like DNA-binding domains"/>
    <property type="match status" value="1"/>
</dbReference>
<dbReference type="Gene3D" id="3.40.50.2300">
    <property type="match status" value="2"/>
</dbReference>
<dbReference type="Pfam" id="PF00356">
    <property type="entry name" value="LacI"/>
    <property type="match status" value="1"/>
</dbReference>
<keyword evidence="2" id="KW-0238">DNA-binding</keyword>
<name>A0A543DI65_9PSEU</name>
<dbReference type="CDD" id="cd06267">
    <property type="entry name" value="PBP1_LacI_sugar_binding-like"/>
    <property type="match status" value="1"/>
</dbReference>
<evidence type="ECO:0000256" key="1">
    <source>
        <dbReference type="ARBA" id="ARBA00023015"/>
    </source>
</evidence>
<dbReference type="PROSITE" id="PS50932">
    <property type="entry name" value="HTH_LACI_2"/>
    <property type="match status" value="1"/>
</dbReference>
<dbReference type="GO" id="GO:0003700">
    <property type="term" value="F:DNA-binding transcription factor activity"/>
    <property type="evidence" value="ECO:0007669"/>
    <property type="project" value="TreeGrafter"/>
</dbReference>
<keyword evidence="3" id="KW-0804">Transcription</keyword>
<dbReference type="SMART" id="SM00354">
    <property type="entry name" value="HTH_LACI"/>
    <property type="match status" value="1"/>
</dbReference>
<dbReference type="SUPFAM" id="SSF53822">
    <property type="entry name" value="Periplasmic binding protein-like I"/>
    <property type="match status" value="1"/>
</dbReference>
<dbReference type="OrthoDB" id="3208777at2"/>
<feature type="domain" description="HTH lacI-type" evidence="4">
    <location>
        <begin position="12"/>
        <end position="66"/>
    </location>
</feature>
<accession>A0A543DI65</accession>
<dbReference type="InterPro" id="IPR046335">
    <property type="entry name" value="LacI/GalR-like_sensor"/>
</dbReference>
<evidence type="ECO:0000256" key="3">
    <source>
        <dbReference type="ARBA" id="ARBA00023163"/>
    </source>
</evidence>
<dbReference type="PANTHER" id="PTHR30146:SF109">
    <property type="entry name" value="HTH-TYPE TRANSCRIPTIONAL REGULATOR GALS"/>
    <property type="match status" value="1"/>
</dbReference>
<dbReference type="CDD" id="cd01392">
    <property type="entry name" value="HTH_LacI"/>
    <property type="match status" value="1"/>
</dbReference>
<evidence type="ECO:0000313" key="6">
    <source>
        <dbReference type="Proteomes" id="UP000315677"/>
    </source>
</evidence>
<dbReference type="AlphaFoldDB" id="A0A543DI65"/>
<dbReference type="PROSITE" id="PS00356">
    <property type="entry name" value="HTH_LACI_1"/>
    <property type="match status" value="1"/>
</dbReference>
<evidence type="ECO:0000256" key="2">
    <source>
        <dbReference type="ARBA" id="ARBA00023125"/>
    </source>
</evidence>
<dbReference type="Pfam" id="PF13377">
    <property type="entry name" value="Peripla_BP_3"/>
    <property type="match status" value="1"/>
</dbReference>
<dbReference type="Proteomes" id="UP000315677">
    <property type="component" value="Unassembled WGS sequence"/>
</dbReference>
<dbReference type="InterPro" id="IPR028082">
    <property type="entry name" value="Peripla_BP_I"/>
</dbReference>
<dbReference type="InterPro" id="IPR010982">
    <property type="entry name" value="Lambda_DNA-bd_dom_sf"/>
</dbReference>
<evidence type="ECO:0000313" key="5">
    <source>
        <dbReference type="EMBL" id="TQM09027.1"/>
    </source>
</evidence>
<organism evidence="5 6">
    <name type="scientific">Pseudonocardia kunmingensis</name>
    <dbReference type="NCBI Taxonomy" id="630975"/>
    <lineage>
        <taxon>Bacteria</taxon>
        <taxon>Bacillati</taxon>
        <taxon>Actinomycetota</taxon>
        <taxon>Actinomycetes</taxon>
        <taxon>Pseudonocardiales</taxon>
        <taxon>Pseudonocardiaceae</taxon>
        <taxon>Pseudonocardia</taxon>
    </lineage>
</organism>
<keyword evidence="1" id="KW-0805">Transcription regulation</keyword>
<dbReference type="EMBL" id="VFPA01000003">
    <property type="protein sequence ID" value="TQM09027.1"/>
    <property type="molecule type" value="Genomic_DNA"/>
</dbReference>
<comment type="caution">
    <text evidence="5">The sequence shown here is derived from an EMBL/GenBank/DDBJ whole genome shotgun (WGS) entry which is preliminary data.</text>
</comment>
<evidence type="ECO:0000259" key="4">
    <source>
        <dbReference type="PROSITE" id="PS50932"/>
    </source>
</evidence>
<dbReference type="InterPro" id="IPR000843">
    <property type="entry name" value="HTH_LacI"/>
</dbReference>